<dbReference type="SUPFAM" id="SSF51430">
    <property type="entry name" value="NAD(P)-linked oxidoreductase"/>
    <property type="match status" value="1"/>
</dbReference>
<reference evidence="3" key="1">
    <citation type="journal article" date="2023" name="Mol. Phylogenet. Evol.">
        <title>Genome-scale phylogeny and comparative genomics of the fungal order Sordariales.</title>
        <authorList>
            <person name="Hensen N."/>
            <person name="Bonometti L."/>
            <person name="Westerberg I."/>
            <person name="Brannstrom I.O."/>
            <person name="Guillou S."/>
            <person name="Cros-Aarteil S."/>
            <person name="Calhoun S."/>
            <person name="Haridas S."/>
            <person name="Kuo A."/>
            <person name="Mondo S."/>
            <person name="Pangilinan J."/>
            <person name="Riley R."/>
            <person name="LaButti K."/>
            <person name="Andreopoulos B."/>
            <person name="Lipzen A."/>
            <person name="Chen C."/>
            <person name="Yan M."/>
            <person name="Daum C."/>
            <person name="Ng V."/>
            <person name="Clum A."/>
            <person name="Steindorff A."/>
            <person name="Ohm R.A."/>
            <person name="Martin F."/>
            <person name="Silar P."/>
            <person name="Natvig D.O."/>
            <person name="Lalanne C."/>
            <person name="Gautier V."/>
            <person name="Ament-Velasquez S.L."/>
            <person name="Kruys A."/>
            <person name="Hutchinson M.I."/>
            <person name="Powell A.J."/>
            <person name="Barry K."/>
            <person name="Miller A.N."/>
            <person name="Grigoriev I.V."/>
            <person name="Debuchy R."/>
            <person name="Gladieux P."/>
            <person name="Hiltunen Thoren M."/>
            <person name="Johannesson H."/>
        </authorList>
    </citation>
    <scope>NUCLEOTIDE SEQUENCE</scope>
    <source>
        <strain evidence="3">CBS 333.67</strain>
    </source>
</reference>
<protein>
    <submittedName>
        <fullName evidence="3">NADP-dependent oxidoreductase domain-containing protein</fullName>
    </submittedName>
</protein>
<reference evidence="3" key="2">
    <citation type="submission" date="2023-06" db="EMBL/GenBank/DDBJ databases">
        <authorList>
            <consortium name="Lawrence Berkeley National Laboratory"/>
            <person name="Mondo S.J."/>
            <person name="Hensen N."/>
            <person name="Bonometti L."/>
            <person name="Westerberg I."/>
            <person name="Brannstrom I.O."/>
            <person name="Guillou S."/>
            <person name="Cros-Aarteil S."/>
            <person name="Calhoun S."/>
            <person name="Haridas S."/>
            <person name="Kuo A."/>
            <person name="Pangilinan J."/>
            <person name="Riley R."/>
            <person name="Labutti K."/>
            <person name="Andreopoulos B."/>
            <person name="Lipzen A."/>
            <person name="Chen C."/>
            <person name="Yanf M."/>
            <person name="Daum C."/>
            <person name="Ng V."/>
            <person name="Clum A."/>
            <person name="Steindorff A."/>
            <person name="Ohm R."/>
            <person name="Martin F."/>
            <person name="Silar P."/>
            <person name="Natvig D."/>
            <person name="Lalanne C."/>
            <person name="Gautier V."/>
            <person name="Ament-Velasquez S.L."/>
            <person name="Kruys A."/>
            <person name="Hutchinson M.I."/>
            <person name="Powell A.J."/>
            <person name="Barry K."/>
            <person name="Miller A.N."/>
            <person name="Grigoriev I.V."/>
            <person name="Debuchy R."/>
            <person name="Gladieux P."/>
            <person name="Thoren M.H."/>
            <person name="Johannesson H."/>
        </authorList>
    </citation>
    <scope>NUCLEOTIDE SEQUENCE</scope>
    <source>
        <strain evidence="3">CBS 333.67</strain>
    </source>
</reference>
<evidence type="ECO:0000313" key="4">
    <source>
        <dbReference type="Proteomes" id="UP001273166"/>
    </source>
</evidence>
<dbReference type="Pfam" id="PF00248">
    <property type="entry name" value="Aldo_ket_red"/>
    <property type="match status" value="1"/>
</dbReference>
<dbReference type="Proteomes" id="UP001273166">
    <property type="component" value="Unassembled WGS sequence"/>
</dbReference>
<dbReference type="InterPro" id="IPR020471">
    <property type="entry name" value="AKR"/>
</dbReference>
<dbReference type="AlphaFoldDB" id="A0AAJ0M0J8"/>
<name>A0AAJ0M0J8_9PEZI</name>
<dbReference type="PANTHER" id="PTHR11732">
    <property type="entry name" value="ALDO/KETO REDUCTASE"/>
    <property type="match status" value="1"/>
</dbReference>
<organism evidence="3 4">
    <name type="scientific">Chaetomium strumarium</name>
    <dbReference type="NCBI Taxonomy" id="1170767"/>
    <lineage>
        <taxon>Eukaryota</taxon>
        <taxon>Fungi</taxon>
        <taxon>Dikarya</taxon>
        <taxon>Ascomycota</taxon>
        <taxon>Pezizomycotina</taxon>
        <taxon>Sordariomycetes</taxon>
        <taxon>Sordariomycetidae</taxon>
        <taxon>Sordariales</taxon>
        <taxon>Chaetomiaceae</taxon>
        <taxon>Chaetomium</taxon>
    </lineage>
</organism>
<dbReference type="GeneID" id="87888406"/>
<evidence type="ECO:0000313" key="3">
    <source>
        <dbReference type="EMBL" id="KAK3304546.1"/>
    </source>
</evidence>
<keyword evidence="4" id="KW-1185">Reference proteome</keyword>
<dbReference type="RefSeq" id="XP_062720326.1">
    <property type="nucleotide sequence ID" value="XM_062869577.1"/>
</dbReference>
<keyword evidence="1" id="KW-0560">Oxidoreductase</keyword>
<feature type="domain" description="NADP-dependent oxidoreductase" evidence="2">
    <location>
        <begin position="67"/>
        <end position="334"/>
    </location>
</feature>
<evidence type="ECO:0000259" key="2">
    <source>
        <dbReference type="Pfam" id="PF00248"/>
    </source>
</evidence>
<dbReference type="GO" id="GO:0016491">
    <property type="term" value="F:oxidoreductase activity"/>
    <property type="evidence" value="ECO:0007669"/>
    <property type="project" value="UniProtKB-KW"/>
</dbReference>
<dbReference type="InterPro" id="IPR023210">
    <property type="entry name" value="NADP_OxRdtase_dom"/>
</dbReference>
<accession>A0AAJ0M0J8</accession>
<dbReference type="Gene3D" id="3.20.20.100">
    <property type="entry name" value="NADP-dependent oxidoreductase domain"/>
    <property type="match status" value="1"/>
</dbReference>
<gene>
    <name evidence="3" type="ORF">B0T15DRAFT_536865</name>
</gene>
<dbReference type="InterPro" id="IPR036812">
    <property type="entry name" value="NAD(P)_OxRdtase_dom_sf"/>
</dbReference>
<dbReference type="EMBL" id="JAUDZG010000005">
    <property type="protein sequence ID" value="KAK3304546.1"/>
    <property type="molecule type" value="Genomic_DNA"/>
</dbReference>
<comment type="caution">
    <text evidence="3">The sequence shown here is derived from an EMBL/GenBank/DDBJ whole genome shotgun (WGS) entry which is preliminary data.</text>
</comment>
<proteinExistence type="predicted"/>
<sequence>MHCVLQGGRRSLILSGLPNAVVLVVPFAQRRIVILSRPEPAPSSTTRNMSSQPEATAAMPPMMYGTAWKKERTADLVFEAIKAGFRGIDTAAMKKHYDEAGTGEGIRRAIREGIVSRKDLFIQTKFTPEDPSSPYSLNDPIPAQIHASITSSLANLSTPDRSPPYLDALVMHSPFTTIADTLEAWTALECYLPTSLDSSRRGKILRLGISNVTLPVLLALSDSTTRQPMIVQNRFRAAERSWDRDIRTWCASTTQPLCSGSGSQEQEKVNYYQGFWTLTGNPGTWQLAGFVRELAEAAGISPAAAWYVLLMEADVVVLNGTSDAAHMREDLDARRKVEAFRRTDAGEEVWRRCWVEFKRLIGG</sequence>
<evidence type="ECO:0000256" key="1">
    <source>
        <dbReference type="ARBA" id="ARBA00023002"/>
    </source>
</evidence>